<dbReference type="GO" id="GO:0004820">
    <property type="term" value="F:glycine-tRNA ligase activity"/>
    <property type="evidence" value="ECO:0007669"/>
    <property type="project" value="UniProtKB-EC"/>
</dbReference>
<dbReference type="PROSITE" id="PS50861">
    <property type="entry name" value="AA_TRNA_LIGASE_II_GLYAB"/>
    <property type="match status" value="1"/>
</dbReference>
<sequence>MNKKDVLLEVGLEEMPARFVTESMNQLGSKVEAFLQEQKVSYDELKLYSTPRRLAVLVQGVAEAQEDIEEEAKGPAKKIALQEDGTWSKAAIGFTRGQGMSVEDIYFKEINGVEYVHVNKFVKGKPTMELLPQLREIIISLHFGKNMRWADNDLRYIRPIKWLVALFGSEVIPFEITNVSTGQTTQGHRFLGETVTIASPAAYEEQLKGQFVIVNPADRKEMIRQQLSQLEEDQSWIIPVDEELLEEVNNLVEYPTALYGAFNQDFLELPEEVLITSMKEHQRYFPVKDGEGTLLPYFVTVRNGDSRSLDKVARGNEKVLRARLADADFFYKEDQSRDIPFFLNKLQAIVYHEKIGTLAEKVSRIRRLSAKLSEMAGADREKQKKADRAAEICKFDLVTQMVYEFPELQGIMGEKYALQKGEDQEVARAVNEHYEPRHADDEAPETFTGAVVSLADKLDTIVSCFAVNIIPTGSQDPYALRRQAAGIVLILAEKKWDLSLEMILQTAIAVVKEDGIGEKEAELLLEELTAFFKLRIKHSLQEQQIRYDLIDAVLAGAVGSLPSLFAKAAVLMAHKEDAGFKETAEALSRVANIAKKAETRAAIKEECFMNEEEKVLYKEFLRVQEGLQETREAEGQFALLESLKRPIEQYFEHTMVMAEDAAVKENRLNQMRELAEIILEFADFNKILVK</sequence>
<dbReference type="InterPro" id="IPR006194">
    <property type="entry name" value="Gly-tRNA-synth_heterodimer"/>
</dbReference>
<dbReference type="InterPro" id="IPR015944">
    <property type="entry name" value="Gly-tRNA-synth_bsu"/>
</dbReference>
<evidence type="ECO:0000313" key="13">
    <source>
        <dbReference type="Proteomes" id="UP001619911"/>
    </source>
</evidence>
<proteinExistence type="inferred from homology"/>
<evidence type="ECO:0000256" key="5">
    <source>
        <dbReference type="ARBA" id="ARBA00022741"/>
    </source>
</evidence>
<evidence type="ECO:0000256" key="4">
    <source>
        <dbReference type="ARBA" id="ARBA00022598"/>
    </source>
</evidence>
<evidence type="ECO:0000256" key="2">
    <source>
        <dbReference type="ARBA" id="ARBA00008226"/>
    </source>
</evidence>
<evidence type="ECO:0000256" key="6">
    <source>
        <dbReference type="ARBA" id="ARBA00022840"/>
    </source>
</evidence>
<feature type="domain" description="DALR anticodon binding" evidence="11">
    <location>
        <begin position="585"/>
        <end position="677"/>
    </location>
</feature>
<accession>A0ABW8I4I3</accession>
<dbReference type="Pfam" id="PF02092">
    <property type="entry name" value="tRNA_synt_2f"/>
    <property type="match status" value="1"/>
</dbReference>
<dbReference type="HAMAP" id="MF_00255">
    <property type="entry name" value="Gly_tRNA_synth_beta"/>
    <property type="match status" value="1"/>
</dbReference>
<dbReference type="EMBL" id="JAUIYO010000001">
    <property type="protein sequence ID" value="MFK2824397.1"/>
    <property type="molecule type" value="Genomic_DNA"/>
</dbReference>
<evidence type="ECO:0000256" key="10">
    <source>
        <dbReference type="HAMAP-Rule" id="MF_00255"/>
    </source>
</evidence>
<dbReference type="InterPro" id="IPR008909">
    <property type="entry name" value="DALR_anticod-bd"/>
</dbReference>
<dbReference type="NCBIfam" id="TIGR00211">
    <property type="entry name" value="glyS"/>
    <property type="match status" value="1"/>
</dbReference>
<keyword evidence="6 10" id="KW-0067">ATP-binding</keyword>
<dbReference type="PANTHER" id="PTHR30075">
    <property type="entry name" value="GLYCYL-TRNA SYNTHETASE"/>
    <property type="match status" value="1"/>
</dbReference>
<protein>
    <recommendedName>
        <fullName evidence="10">Glycine--tRNA ligase beta subunit</fullName>
        <ecNumber evidence="10">6.1.1.14</ecNumber>
    </recommendedName>
    <alternativeName>
        <fullName evidence="10">Glycyl-tRNA synthetase beta subunit</fullName>
        <shortName evidence="10">GlyRS</shortName>
    </alternativeName>
</protein>
<keyword evidence="8 10" id="KW-0030">Aminoacyl-tRNA synthetase</keyword>
<dbReference type="Proteomes" id="UP001619911">
    <property type="component" value="Unassembled WGS sequence"/>
</dbReference>
<dbReference type="SUPFAM" id="SSF109604">
    <property type="entry name" value="HD-domain/PDEase-like"/>
    <property type="match status" value="1"/>
</dbReference>
<organism evidence="12 13">
    <name type="scientific">Bacillus lumedeiriae</name>
    <dbReference type="NCBI Taxonomy" id="3058829"/>
    <lineage>
        <taxon>Bacteria</taxon>
        <taxon>Bacillati</taxon>
        <taxon>Bacillota</taxon>
        <taxon>Bacilli</taxon>
        <taxon>Bacillales</taxon>
        <taxon>Bacillaceae</taxon>
        <taxon>Bacillus</taxon>
    </lineage>
</organism>
<dbReference type="RefSeq" id="WP_404313893.1">
    <property type="nucleotide sequence ID" value="NZ_JAUIYO010000001.1"/>
</dbReference>
<keyword evidence="5 10" id="KW-0547">Nucleotide-binding</keyword>
<evidence type="ECO:0000256" key="3">
    <source>
        <dbReference type="ARBA" id="ARBA00022490"/>
    </source>
</evidence>
<dbReference type="PANTHER" id="PTHR30075:SF2">
    <property type="entry name" value="GLYCINE--TRNA LIGASE, CHLOROPLASTIC_MITOCHONDRIAL 2"/>
    <property type="match status" value="1"/>
</dbReference>
<gene>
    <name evidence="10 12" type="primary">glyS</name>
    <name evidence="12" type="ORF">QYG89_01630</name>
</gene>
<dbReference type="PRINTS" id="PR01045">
    <property type="entry name" value="TRNASYNTHGB"/>
</dbReference>
<keyword evidence="7 10" id="KW-0648">Protein biosynthesis</keyword>
<evidence type="ECO:0000256" key="9">
    <source>
        <dbReference type="ARBA" id="ARBA00047937"/>
    </source>
</evidence>
<reference evidence="12 13" key="1">
    <citation type="submission" date="2023-07" db="EMBL/GenBank/DDBJ databases">
        <title>Bacillus lucianemedeirus sp. nov, a new species isolated from an immunobiological production facility.</title>
        <authorList>
            <person name="Costa L.V."/>
            <person name="Miranda R.V.S.L."/>
            <person name="Brandao M.L.L."/>
            <person name="Reis C.M.F."/>
            <person name="Frazao A.M."/>
            <person name="Cruz F.V."/>
            <person name="Baio P.V.P."/>
            <person name="Veras J.F.C."/>
            <person name="Ramos J.N."/>
            <person name="Vieira V."/>
        </authorList>
    </citation>
    <scope>NUCLEOTIDE SEQUENCE [LARGE SCALE GENOMIC DNA]</scope>
    <source>
        <strain evidence="12 13">B190/17</strain>
    </source>
</reference>
<comment type="caution">
    <text evidence="12">The sequence shown here is derived from an EMBL/GenBank/DDBJ whole genome shotgun (WGS) entry which is preliminary data.</text>
</comment>
<keyword evidence="3 10" id="KW-0963">Cytoplasm</keyword>
<evidence type="ECO:0000259" key="11">
    <source>
        <dbReference type="Pfam" id="PF05746"/>
    </source>
</evidence>
<evidence type="ECO:0000256" key="8">
    <source>
        <dbReference type="ARBA" id="ARBA00023146"/>
    </source>
</evidence>
<evidence type="ECO:0000256" key="1">
    <source>
        <dbReference type="ARBA" id="ARBA00004496"/>
    </source>
</evidence>
<dbReference type="Pfam" id="PF05746">
    <property type="entry name" value="DALR_1"/>
    <property type="match status" value="1"/>
</dbReference>
<keyword evidence="4 10" id="KW-0436">Ligase</keyword>
<keyword evidence="13" id="KW-1185">Reference proteome</keyword>
<dbReference type="EC" id="6.1.1.14" evidence="10"/>
<comment type="similarity">
    <text evidence="2 10">Belongs to the class-II aminoacyl-tRNA synthetase family.</text>
</comment>
<evidence type="ECO:0000313" key="12">
    <source>
        <dbReference type="EMBL" id="MFK2824397.1"/>
    </source>
</evidence>
<name>A0ABW8I4I3_9BACI</name>
<comment type="catalytic activity">
    <reaction evidence="9 10">
        <text>tRNA(Gly) + glycine + ATP = glycyl-tRNA(Gly) + AMP + diphosphate</text>
        <dbReference type="Rhea" id="RHEA:16013"/>
        <dbReference type="Rhea" id="RHEA-COMP:9664"/>
        <dbReference type="Rhea" id="RHEA-COMP:9683"/>
        <dbReference type="ChEBI" id="CHEBI:30616"/>
        <dbReference type="ChEBI" id="CHEBI:33019"/>
        <dbReference type="ChEBI" id="CHEBI:57305"/>
        <dbReference type="ChEBI" id="CHEBI:78442"/>
        <dbReference type="ChEBI" id="CHEBI:78522"/>
        <dbReference type="ChEBI" id="CHEBI:456215"/>
        <dbReference type="EC" id="6.1.1.14"/>
    </reaction>
</comment>
<evidence type="ECO:0000256" key="7">
    <source>
        <dbReference type="ARBA" id="ARBA00022917"/>
    </source>
</evidence>
<comment type="subcellular location">
    <subcellularLocation>
        <location evidence="1 10">Cytoplasm</location>
    </subcellularLocation>
</comment>
<comment type="subunit">
    <text evidence="10">Tetramer of two alpha and two beta subunits.</text>
</comment>